<keyword evidence="2 4" id="KW-0863">Zinc-finger</keyword>
<sequence length="229" mass="26055">MDSKSVAIDFDASHKKEGETVVELGPSGGEGYGICAICLDVICLQEIAIIKNCEHIYCVTCILNWATYKDEPLCPQCKIPFESLHLHKSLDGCIHDFMIEESVHLLRHASWFAPLKFEDTDFVGELEIPYNQYVYEENNEYADYADDDYEDYLENSLSHIFIGNRKWGNNGFVRTGRKEARPIQHNCNAGSSRPPMETSKDSTGRRARRTRKRAVANKVIAEASLNMMH</sequence>
<dbReference type="InterPro" id="IPR001841">
    <property type="entry name" value="Znf_RING"/>
</dbReference>
<dbReference type="PROSITE" id="PS50089">
    <property type="entry name" value="ZF_RING_2"/>
    <property type="match status" value="1"/>
</dbReference>
<evidence type="ECO:0000313" key="8">
    <source>
        <dbReference type="Proteomes" id="UP000036987"/>
    </source>
</evidence>
<evidence type="ECO:0000256" key="3">
    <source>
        <dbReference type="ARBA" id="ARBA00022833"/>
    </source>
</evidence>
<reference evidence="8" key="1">
    <citation type="journal article" date="2016" name="Nature">
        <title>The genome of the seagrass Zostera marina reveals angiosperm adaptation to the sea.</title>
        <authorList>
            <person name="Olsen J.L."/>
            <person name="Rouze P."/>
            <person name="Verhelst B."/>
            <person name="Lin Y.-C."/>
            <person name="Bayer T."/>
            <person name="Collen J."/>
            <person name="Dattolo E."/>
            <person name="De Paoli E."/>
            <person name="Dittami S."/>
            <person name="Maumus F."/>
            <person name="Michel G."/>
            <person name="Kersting A."/>
            <person name="Lauritano C."/>
            <person name="Lohaus R."/>
            <person name="Toepel M."/>
            <person name="Tonon T."/>
            <person name="Vanneste K."/>
            <person name="Amirebrahimi M."/>
            <person name="Brakel J."/>
            <person name="Bostroem C."/>
            <person name="Chovatia M."/>
            <person name="Grimwood J."/>
            <person name="Jenkins J.W."/>
            <person name="Jueterbock A."/>
            <person name="Mraz A."/>
            <person name="Stam W.T."/>
            <person name="Tice H."/>
            <person name="Bornberg-Bauer E."/>
            <person name="Green P.J."/>
            <person name="Pearson G.A."/>
            <person name="Procaccini G."/>
            <person name="Duarte C.M."/>
            <person name="Schmutz J."/>
            <person name="Reusch T.B.H."/>
            <person name="Van de Peer Y."/>
        </authorList>
    </citation>
    <scope>NUCLEOTIDE SEQUENCE [LARGE SCALE GENOMIC DNA]</scope>
    <source>
        <strain evidence="8">cv. Finnish</strain>
    </source>
</reference>
<dbReference type="PANTHER" id="PTHR47361">
    <property type="entry name" value="RING/U-BOX SUPERFAMILY PROTEIN"/>
    <property type="match status" value="1"/>
</dbReference>
<organism evidence="7 8">
    <name type="scientific">Zostera marina</name>
    <name type="common">Eelgrass</name>
    <dbReference type="NCBI Taxonomy" id="29655"/>
    <lineage>
        <taxon>Eukaryota</taxon>
        <taxon>Viridiplantae</taxon>
        <taxon>Streptophyta</taxon>
        <taxon>Embryophyta</taxon>
        <taxon>Tracheophyta</taxon>
        <taxon>Spermatophyta</taxon>
        <taxon>Magnoliopsida</taxon>
        <taxon>Liliopsida</taxon>
        <taxon>Zosteraceae</taxon>
        <taxon>Zostera</taxon>
    </lineage>
</organism>
<dbReference type="AlphaFoldDB" id="A0A0K9NGM2"/>
<keyword evidence="3" id="KW-0862">Zinc</keyword>
<gene>
    <name evidence="7" type="ORF">ZOSMA_9G00270</name>
</gene>
<dbReference type="InterPro" id="IPR017907">
    <property type="entry name" value="Znf_RING_CS"/>
</dbReference>
<dbReference type="Gene3D" id="3.30.40.10">
    <property type="entry name" value="Zinc/RING finger domain, C3HC4 (zinc finger)"/>
    <property type="match status" value="1"/>
</dbReference>
<evidence type="ECO:0000256" key="2">
    <source>
        <dbReference type="ARBA" id="ARBA00022771"/>
    </source>
</evidence>
<dbReference type="InterPro" id="IPR013083">
    <property type="entry name" value="Znf_RING/FYVE/PHD"/>
</dbReference>
<proteinExistence type="predicted"/>
<evidence type="ECO:0000313" key="7">
    <source>
        <dbReference type="EMBL" id="KMZ55926.1"/>
    </source>
</evidence>
<comment type="caution">
    <text evidence="7">The sequence shown here is derived from an EMBL/GenBank/DDBJ whole genome shotgun (WGS) entry which is preliminary data.</text>
</comment>
<feature type="region of interest" description="Disordered" evidence="5">
    <location>
        <begin position="183"/>
        <end position="212"/>
    </location>
</feature>
<dbReference type="PANTHER" id="PTHR47361:SF4">
    <property type="entry name" value="RING_U-BOX SUPERFAMILY PROTEIN"/>
    <property type="match status" value="1"/>
</dbReference>
<name>A0A0K9NGM2_ZOSMR</name>
<evidence type="ECO:0000256" key="4">
    <source>
        <dbReference type="PROSITE-ProRule" id="PRU00175"/>
    </source>
</evidence>
<dbReference type="PROSITE" id="PS00518">
    <property type="entry name" value="ZF_RING_1"/>
    <property type="match status" value="1"/>
</dbReference>
<keyword evidence="8" id="KW-1185">Reference proteome</keyword>
<evidence type="ECO:0000259" key="6">
    <source>
        <dbReference type="PROSITE" id="PS50089"/>
    </source>
</evidence>
<dbReference type="GO" id="GO:0008270">
    <property type="term" value="F:zinc ion binding"/>
    <property type="evidence" value="ECO:0007669"/>
    <property type="project" value="UniProtKB-KW"/>
</dbReference>
<accession>A0A0K9NGM2</accession>
<dbReference type="Proteomes" id="UP000036987">
    <property type="component" value="Unassembled WGS sequence"/>
</dbReference>
<protein>
    <submittedName>
        <fullName evidence="7">E3 ubiquitin-protein ligase ICP0</fullName>
    </submittedName>
</protein>
<evidence type="ECO:0000256" key="1">
    <source>
        <dbReference type="ARBA" id="ARBA00022723"/>
    </source>
</evidence>
<feature type="domain" description="RING-type" evidence="6">
    <location>
        <begin position="35"/>
        <end position="78"/>
    </location>
</feature>
<evidence type="ECO:0000256" key="5">
    <source>
        <dbReference type="SAM" id="MobiDB-lite"/>
    </source>
</evidence>
<dbReference type="OrthoDB" id="1935339at2759"/>
<dbReference type="OMA" id="FWICAIC"/>
<dbReference type="EMBL" id="LFYR01002228">
    <property type="protein sequence ID" value="KMZ55926.1"/>
    <property type="molecule type" value="Genomic_DNA"/>
</dbReference>
<dbReference type="SMART" id="SM00184">
    <property type="entry name" value="RING"/>
    <property type="match status" value="1"/>
</dbReference>
<dbReference type="SUPFAM" id="SSF57850">
    <property type="entry name" value="RING/U-box"/>
    <property type="match status" value="1"/>
</dbReference>
<dbReference type="Pfam" id="PF13639">
    <property type="entry name" value="zf-RING_2"/>
    <property type="match status" value="1"/>
</dbReference>
<keyword evidence="1" id="KW-0479">Metal-binding</keyword>